<evidence type="ECO:0000313" key="8">
    <source>
        <dbReference type="Proteomes" id="UP000186308"/>
    </source>
</evidence>
<keyword evidence="3" id="KW-0547">Nucleotide-binding</keyword>
<evidence type="ECO:0000256" key="4">
    <source>
        <dbReference type="ARBA" id="ARBA00022840"/>
    </source>
</evidence>
<keyword evidence="4 7" id="KW-0067">ATP-binding</keyword>
<dbReference type="InterPro" id="IPR052156">
    <property type="entry name" value="BCAA_Transport_ATP-bd_LivF"/>
</dbReference>
<dbReference type="AlphaFoldDB" id="A0A8G2FGG0"/>
<evidence type="ECO:0000313" key="7">
    <source>
        <dbReference type="EMBL" id="SIQ89833.1"/>
    </source>
</evidence>
<keyword evidence="8" id="KW-1185">Reference proteome</keyword>
<evidence type="ECO:0000256" key="1">
    <source>
        <dbReference type="ARBA" id="ARBA00005417"/>
    </source>
</evidence>
<gene>
    <name evidence="7" type="ORF">SAMN05421828_11162</name>
</gene>
<evidence type="ECO:0000259" key="6">
    <source>
        <dbReference type="PROSITE" id="PS50893"/>
    </source>
</evidence>
<feature type="domain" description="ABC transporter" evidence="6">
    <location>
        <begin position="6"/>
        <end position="232"/>
    </location>
</feature>
<dbReference type="SUPFAM" id="SSF52540">
    <property type="entry name" value="P-loop containing nucleoside triphosphate hydrolases"/>
    <property type="match status" value="1"/>
</dbReference>
<reference evidence="7 8" key="1">
    <citation type="submission" date="2017-01" db="EMBL/GenBank/DDBJ databases">
        <authorList>
            <person name="Varghese N."/>
            <person name="Submissions S."/>
        </authorList>
    </citation>
    <scope>NUCLEOTIDE SEQUENCE [LARGE SCALE GENOMIC DNA]</scope>
    <source>
        <strain evidence="7 8">ATCC 35905</strain>
    </source>
</reference>
<dbReference type="OrthoDB" id="9776369at2"/>
<evidence type="ECO:0000256" key="2">
    <source>
        <dbReference type="ARBA" id="ARBA00022448"/>
    </source>
</evidence>
<protein>
    <submittedName>
        <fullName evidence="7">Amino acid/amide ABC transporter ATP-binding protein 2, HAAT family</fullName>
    </submittedName>
</protein>
<dbReference type="SMART" id="SM00382">
    <property type="entry name" value="AAA"/>
    <property type="match status" value="1"/>
</dbReference>
<dbReference type="PANTHER" id="PTHR43820:SF5">
    <property type="entry name" value="HIGH-AFFINITY BRANCHED-CHAIN AMINO ACID TRANSPORT ATP-BINDING PROTEIN"/>
    <property type="match status" value="1"/>
</dbReference>
<dbReference type="GO" id="GO:0016887">
    <property type="term" value="F:ATP hydrolysis activity"/>
    <property type="evidence" value="ECO:0007669"/>
    <property type="project" value="InterPro"/>
</dbReference>
<dbReference type="PROSITE" id="PS50893">
    <property type="entry name" value="ABC_TRANSPORTER_2"/>
    <property type="match status" value="1"/>
</dbReference>
<dbReference type="InterPro" id="IPR027417">
    <property type="entry name" value="P-loop_NTPase"/>
</dbReference>
<dbReference type="GO" id="GO:0015807">
    <property type="term" value="P:L-amino acid transport"/>
    <property type="evidence" value="ECO:0007669"/>
    <property type="project" value="TreeGrafter"/>
</dbReference>
<dbReference type="InterPro" id="IPR003439">
    <property type="entry name" value="ABC_transporter-like_ATP-bd"/>
</dbReference>
<comment type="similarity">
    <text evidence="1">Belongs to the ABC transporter superfamily.</text>
</comment>
<accession>A0A8G2FGG0</accession>
<dbReference type="EMBL" id="FTNE01000011">
    <property type="protein sequence ID" value="SIQ89833.1"/>
    <property type="molecule type" value="Genomic_DNA"/>
</dbReference>
<keyword evidence="5" id="KW-0029">Amino-acid transport</keyword>
<dbReference type="Gene3D" id="3.40.50.300">
    <property type="entry name" value="P-loop containing nucleotide triphosphate hydrolases"/>
    <property type="match status" value="1"/>
</dbReference>
<name>A0A8G2FGG0_ACIRU</name>
<comment type="caution">
    <text evidence="7">The sequence shown here is derived from an EMBL/GenBank/DDBJ whole genome shotgun (WGS) entry which is preliminary data.</text>
</comment>
<dbReference type="CDD" id="cd03224">
    <property type="entry name" value="ABC_TM1139_LivF_branched"/>
    <property type="match status" value="1"/>
</dbReference>
<dbReference type="Pfam" id="PF00005">
    <property type="entry name" value="ABC_tran"/>
    <property type="match status" value="1"/>
</dbReference>
<dbReference type="GO" id="GO:0015658">
    <property type="term" value="F:branched-chain amino acid transmembrane transporter activity"/>
    <property type="evidence" value="ECO:0007669"/>
    <property type="project" value="TreeGrafter"/>
</dbReference>
<organism evidence="7 8">
    <name type="scientific">Acidiphilium rubrum</name>
    <dbReference type="NCBI Taxonomy" id="526"/>
    <lineage>
        <taxon>Bacteria</taxon>
        <taxon>Pseudomonadati</taxon>
        <taxon>Pseudomonadota</taxon>
        <taxon>Alphaproteobacteria</taxon>
        <taxon>Acetobacterales</taxon>
        <taxon>Acidocellaceae</taxon>
        <taxon>Acidiphilium</taxon>
    </lineage>
</organism>
<dbReference type="GO" id="GO:0005524">
    <property type="term" value="F:ATP binding"/>
    <property type="evidence" value="ECO:0007669"/>
    <property type="project" value="UniProtKB-KW"/>
</dbReference>
<dbReference type="Proteomes" id="UP000186308">
    <property type="component" value="Unassembled WGS sequence"/>
</dbReference>
<sequence length="235" mass="25258">MSDIALEIDRLTSGYGQSMVLRDVSLKIQSGQVLAIVGKNGMGKTTLLKTIMGFLPAQSGRICMFGADVTGVQPHRLAGRGVAYSPQDQAIFPDFTVDENLRLGLSNDRGYERALDRVAVFFPFLAQRRGQRAGTLSGGEQKMLLVARALMSRPRLLLIDEITEGLQPSVVQRLIGVLRAELAAFDLSVLLIEQNVGFALSIADRYAVLARGEVVAAGRVDAPGVAGVIQNHLAV</sequence>
<dbReference type="PROSITE" id="PS00211">
    <property type="entry name" value="ABC_TRANSPORTER_1"/>
    <property type="match status" value="1"/>
</dbReference>
<evidence type="ECO:0000256" key="5">
    <source>
        <dbReference type="ARBA" id="ARBA00022970"/>
    </source>
</evidence>
<evidence type="ECO:0000256" key="3">
    <source>
        <dbReference type="ARBA" id="ARBA00022741"/>
    </source>
</evidence>
<dbReference type="InterPro" id="IPR003593">
    <property type="entry name" value="AAA+_ATPase"/>
</dbReference>
<proteinExistence type="inferred from homology"/>
<keyword evidence="2" id="KW-0813">Transport</keyword>
<dbReference type="RefSeq" id="WP_029311901.1">
    <property type="nucleotide sequence ID" value="NZ_FTNE01000011.1"/>
</dbReference>
<dbReference type="InterPro" id="IPR017871">
    <property type="entry name" value="ABC_transporter-like_CS"/>
</dbReference>
<dbReference type="PANTHER" id="PTHR43820">
    <property type="entry name" value="HIGH-AFFINITY BRANCHED-CHAIN AMINO ACID TRANSPORT ATP-BINDING PROTEIN LIVF"/>
    <property type="match status" value="1"/>
</dbReference>